<dbReference type="EMBL" id="MJIC01000015">
    <property type="protein sequence ID" value="OFI32948.1"/>
    <property type="molecule type" value="Genomic_DNA"/>
</dbReference>
<evidence type="ECO:0000313" key="2">
    <source>
        <dbReference type="Proteomes" id="UP000176037"/>
    </source>
</evidence>
<accession>A0A1E8FBG2</accession>
<dbReference type="AlphaFoldDB" id="A0A1E8FBG2"/>
<dbReference type="RefSeq" id="WP_070177325.1">
    <property type="nucleotide sequence ID" value="NZ_BMJR01000002.1"/>
</dbReference>
<sequence length="368" mass="41260">MQPGELLAQPTIYFAGLSYLGEAKHAKANYPVVTSINVSPGKGQAAPLDKAFRTMLEQTAGLPYKIAAGEKGDYESGPAIAMTLAIERETVSVDKFPDYYKLVAEISAQILFFDFQSMRLIASIPLDIARNDVVSVYDDLALAKETNVKALYQPDNSDINLFTIARDRILESHLPEEDALRFKVDTLSFGDKAAPLLPPSLAVNPLSQTFGQYFTAQLAQNARLNMVPYTKGYAIGNKMSGRMSNGDVYQLALPEPDYVFDLTVTNFKVMKKTNKNLYAARVLLNAREATDTDLLINDYFHYAVPMLVSKNQSSETDWPGYEDALEMLLLDIAHQLKAPEKKWFDTHTQQKRKTYQTFTAWSEQFNEM</sequence>
<dbReference type="STRING" id="1856405.BFC17_01335"/>
<reference evidence="1 2" key="1">
    <citation type="submission" date="2016-09" db="EMBL/GenBank/DDBJ databases">
        <title>Alteromonas lipolytica, a new species isolated from sea water.</title>
        <authorList>
            <person name="Wu Y.-H."/>
            <person name="Cheng H."/>
            <person name="Xu X.-W."/>
        </authorList>
    </citation>
    <scope>NUCLEOTIDE SEQUENCE [LARGE SCALE GENOMIC DNA]</scope>
    <source>
        <strain evidence="1 2">JW12</strain>
    </source>
</reference>
<name>A0A1E8FBG2_9ALTE</name>
<keyword evidence="2" id="KW-1185">Reference proteome</keyword>
<proteinExistence type="predicted"/>
<evidence type="ECO:0000313" key="1">
    <source>
        <dbReference type="EMBL" id="OFI32948.1"/>
    </source>
</evidence>
<organism evidence="1 2">
    <name type="scientific">Alteromonas lipolytica</name>
    <dbReference type="NCBI Taxonomy" id="1856405"/>
    <lineage>
        <taxon>Bacteria</taxon>
        <taxon>Pseudomonadati</taxon>
        <taxon>Pseudomonadota</taxon>
        <taxon>Gammaproteobacteria</taxon>
        <taxon>Alteromonadales</taxon>
        <taxon>Alteromonadaceae</taxon>
        <taxon>Alteromonas/Salinimonas group</taxon>
        <taxon>Alteromonas</taxon>
    </lineage>
</organism>
<dbReference type="Proteomes" id="UP000176037">
    <property type="component" value="Unassembled WGS sequence"/>
</dbReference>
<dbReference type="OrthoDB" id="5441924at2"/>
<gene>
    <name evidence="1" type="ORF">BFC17_01335</name>
</gene>
<comment type="caution">
    <text evidence="1">The sequence shown here is derived from an EMBL/GenBank/DDBJ whole genome shotgun (WGS) entry which is preliminary data.</text>
</comment>
<protein>
    <submittedName>
        <fullName evidence="1">Uncharacterized protein</fullName>
    </submittedName>
</protein>